<dbReference type="RefSeq" id="WP_104522159.1">
    <property type="nucleotide sequence ID" value="NZ_NHRY01000263.1"/>
</dbReference>
<proteinExistence type="predicted"/>
<reference evidence="1 2" key="1">
    <citation type="journal article" date="2018" name="Arch. Microbiol.">
        <title>New insights into the metabolic potential of the phototrophic purple bacterium Rhodopila globiformis DSM 161(T) from its draft genome sequence and evidence for a vanadium-dependent nitrogenase.</title>
        <authorList>
            <person name="Imhoff J.F."/>
            <person name="Rahn T."/>
            <person name="Kunzel S."/>
            <person name="Neulinger S.C."/>
        </authorList>
    </citation>
    <scope>NUCLEOTIDE SEQUENCE [LARGE SCALE GENOMIC DNA]</scope>
    <source>
        <strain evidence="1 2">DSM 161</strain>
    </source>
</reference>
<dbReference type="Proteomes" id="UP000239724">
    <property type="component" value="Unassembled WGS sequence"/>
</dbReference>
<organism evidence="1 2">
    <name type="scientific">Rhodopila globiformis</name>
    <name type="common">Rhodopseudomonas globiformis</name>
    <dbReference type="NCBI Taxonomy" id="1071"/>
    <lineage>
        <taxon>Bacteria</taxon>
        <taxon>Pseudomonadati</taxon>
        <taxon>Pseudomonadota</taxon>
        <taxon>Alphaproteobacteria</taxon>
        <taxon>Acetobacterales</taxon>
        <taxon>Acetobacteraceae</taxon>
        <taxon>Rhodopila</taxon>
    </lineage>
</organism>
<evidence type="ECO:0000313" key="1">
    <source>
        <dbReference type="EMBL" id="PPQ27019.1"/>
    </source>
</evidence>
<dbReference type="EMBL" id="NHRY01000263">
    <property type="protein sequence ID" value="PPQ27019.1"/>
    <property type="molecule type" value="Genomic_DNA"/>
</dbReference>
<keyword evidence="2" id="KW-1185">Reference proteome</keyword>
<gene>
    <name evidence="1" type="ORF">CCS01_28180</name>
</gene>
<sequence length="154" mass="17555">MKVFDVPGVGDALIFPDDHPPPHVHFVHRGEGWTVKVRFSFLSDVVGRYGEIRMVGHRPTVRTVNDVLNEVEANLQRCRERWWSLRGTTGLDGRWAEVSPTGMVRLPLAPPQRPRRVARATYRAQTKEVRLVLDDGSRHVIQAGRGIEEAEEWS</sequence>
<evidence type="ECO:0000313" key="2">
    <source>
        <dbReference type="Proteomes" id="UP000239724"/>
    </source>
</evidence>
<dbReference type="OrthoDB" id="122670at2"/>
<accession>A0A2S6MXF1</accession>
<comment type="caution">
    <text evidence="1">The sequence shown here is derived from an EMBL/GenBank/DDBJ whole genome shotgun (WGS) entry which is preliminary data.</text>
</comment>
<name>A0A2S6MXF1_RHOGL</name>
<evidence type="ECO:0008006" key="3">
    <source>
        <dbReference type="Google" id="ProtNLM"/>
    </source>
</evidence>
<dbReference type="AlphaFoldDB" id="A0A2S6MXF1"/>
<protein>
    <recommendedName>
        <fullName evidence="3">DUF4160 domain-containing protein</fullName>
    </recommendedName>
</protein>